<protein>
    <recommendedName>
        <fullName evidence="5">Mbre TPR repeat protein</fullName>
    </recommendedName>
</protein>
<dbReference type="SMART" id="SM00028">
    <property type="entry name" value="TPR"/>
    <property type="match status" value="3"/>
</dbReference>
<evidence type="ECO:0008006" key="5">
    <source>
        <dbReference type="Google" id="ProtNLM"/>
    </source>
</evidence>
<dbReference type="PANTHER" id="PTHR45641:SF19">
    <property type="entry name" value="NEPHROCYSTIN-3"/>
    <property type="match status" value="1"/>
</dbReference>
<dbReference type="OrthoDB" id="410679at2759"/>
<gene>
    <name evidence="3" type="ORF">THRCLA_08681</name>
</gene>
<dbReference type="PANTHER" id="PTHR45641">
    <property type="entry name" value="TETRATRICOPEPTIDE REPEAT PROTEIN (AFU_ORTHOLOGUE AFUA_6G03870)"/>
    <property type="match status" value="1"/>
</dbReference>
<keyword evidence="1" id="KW-0677">Repeat</keyword>
<dbReference type="Pfam" id="PF13374">
    <property type="entry name" value="TPR_10"/>
    <property type="match status" value="1"/>
</dbReference>
<dbReference type="SUPFAM" id="SSF48452">
    <property type="entry name" value="TPR-like"/>
    <property type="match status" value="2"/>
</dbReference>
<name>A0A1V9Z3W5_9STRA</name>
<dbReference type="EMBL" id="JNBS01002319">
    <property type="protein sequence ID" value="OQR92530.1"/>
    <property type="molecule type" value="Genomic_DNA"/>
</dbReference>
<organism evidence="3 4">
    <name type="scientific">Thraustotheca clavata</name>
    <dbReference type="NCBI Taxonomy" id="74557"/>
    <lineage>
        <taxon>Eukaryota</taxon>
        <taxon>Sar</taxon>
        <taxon>Stramenopiles</taxon>
        <taxon>Oomycota</taxon>
        <taxon>Saprolegniomycetes</taxon>
        <taxon>Saprolegniales</taxon>
        <taxon>Achlyaceae</taxon>
        <taxon>Thraustotheca</taxon>
    </lineage>
</organism>
<comment type="caution">
    <text evidence="3">The sequence shown here is derived from an EMBL/GenBank/DDBJ whole genome shotgun (WGS) entry which is preliminary data.</text>
</comment>
<evidence type="ECO:0000256" key="2">
    <source>
        <dbReference type="ARBA" id="ARBA00022803"/>
    </source>
</evidence>
<sequence length="657" mass="74901">MTSPVSRPLGVKLSYFHHLIEINGGRDAFEGLTTAQVCMNYVIPMTAEYQLSLVEHLAQDPIENHFVAPANWYISHTWLYLFLETVDSLERFFEKLGLTEDAVVWFCVFNNNQHLSHTYPFEFWSTTFQSQLQAIGNVVMIMHPWDDPIVLKRSWCVFEVYVSIKANARFEMAMASTQQEAFFKDIENERAFMKMLGTIKSENSVAAVASDRDGIFEMIRSEVSFEKLDQMVFTTITKWIKNAIREHIDTKLTGNIEEQAKFWRSLAQIHYDADENQSAVECLTKSLSLFTQVLGKKHRTTCEAKSQLCRATDHSGQPRSVWEPMYVETLQEQTELFGEDDTITTTTRSDFATAYYGDGQFKKSCELFEQCYNSFNKVLGPNATMTITAMNNVGTILSVLHQYDKALPWQLECLKRRQETLGAEHPLTVQSMNNLGMLYRGHGDYNKAYPLLFEASNFYKRVFGLSHISTWTSLVNLANLQTQVLKYDEAKANLDLVWPHIENEAENGSYIVGGALSAFGMYHWRVKLYSAAHTYFERSVAWRNEHAGPSKEQTKSAADVLYLFQKDPSIPEVYSSSILDNVYASTEFPKGRWPGSRCDGCFDFIMGNLNYCAVCPKLSLIYCDGCKDKQPCDHNQMISVAPPESTAAIATRCCTIM</sequence>
<dbReference type="InterPro" id="IPR011990">
    <property type="entry name" value="TPR-like_helical_dom_sf"/>
</dbReference>
<dbReference type="Proteomes" id="UP000243217">
    <property type="component" value="Unassembled WGS sequence"/>
</dbReference>
<dbReference type="InterPro" id="IPR019734">
    <property type="entry name" value="TPR_rpt"/>
</dbReference>
<dbReference type="AlphaFoldDB" id="A0A1V9Z3W5"/>
<keyword evidence="4" id="KW-1185">Reference proteome</keyword>
<keyword evidence="2" id="KW-0802">TPR repeat</keyword>
<reference evidence="3 4" key="1">
    <citation type="journal article" date="2014" name="Genome Biol. Evol.">
        <title>The secreted proteins of Achlya hypogyna and Thraustotheca clavata identify the ancestral oomycete secretome and reveal gene acquisitions by horizontal gene transfer.</title>
        <authorList>
            <person name="Misner I."/>
            <person name="Blouin N."/>
            <person name="Leonard G."/>
            <person name="Richards T.A."/>
            <person name="Lane C.E."/>
        </authorList>
    </citation>
    <scope>NUCLEOTIDE SEQUENCE [LARGE SCALE GENOMIC DNA]</scope>
    <source>
        <strain evidence="3 4">ATCC 34112</strain>
    </source>
</reference>
<evidence type="ECO:0000313" key="4">
    <source>
        <dbReference type="Proteomes" id="UP000243217"/>
    </source>
</evidence>
<proteinExistence type="predicted"/>
<accession>A0A1V9Z3W5</accession>
<evidence type="ECO:0000256" key="1">
    <source>
        <dbReference type="ARBA" id="ARBA00022737"/>
    </source>
</evidence>
<dbReference type="STRING" id="74557.A0A1V9Z3W5"/>
<dbReference type="Gene3D" id="1.25.40.10">
    <property type="entry name" value="Tetratricopeptide repeat domain"/>
    <property type="match status" value="1"/>
</dbReference>
<dbReference type="Pfam" id="PF13424">
    <property type="entry name" value="TPR_12"/>
    <property type="match status" value="1"/>
</dbReference>
<evidence type="ECO:0000313" key="3">
    <source>
        <dbReference type="EMBL" id="OQR92530.1"/>
    </source>
</evidence>